<dbReference type="Pfam" id="PF13361">
    <property type="entry name" value="UvrD_C"/>
    <property type="match status" value="1"/>
</dbReference>
<keyword evidence="4" id="KW-0227">DNA damage</keyword>
<keyword evidence="10" id="KW-0234">DNA repair</keyword>
<keyword evidence="9" id="KW-0238">DNA-binding</keyword>
<protein>
    <recommendedName>
        <fullName evidence="13">DNA 3'-5' helicase</fullName>
        <ecNumber evidence="13">5.6.2.4</ecNumber>
    </recommendedName>
</protein>
<comment type="catalytic activity">
    <reaction evidence="12">
        <text>Couples ATP hydrolysis with the unwinding of duplex DNA by translocating in the 3'-5' direction.</text>
        <dbReference type="EC" id="5.6.2.4"/>
    </reaction>
</comment>
<dbReference type="InterPro" id="IPR000212">
    <property type="entry name" value="DNA_helicase_UvrD/REP"/>
</dbReference>
<sequence>MTPSPSDTAANLEPMLQGLNPEQREAVTHEAGPLLIVAGAGTGKTQVITRRIAWLIGTKRARPEEVLALTFADKAASEMETRVDELVPYGFVGATISTFHAFCDRLVREHAIEIGLTSQLRVGTRADLLVFLRERLFELGLDRYLPLGEPDRHLDALLTVFDRARDEDVSPERYLAFAESLAAAASGDPVLTDRAAMELEKAHAYGAYQRLLFEHGRVDFGAQIALALRLLRERPHLAREVQERFRHVLVDEFQDTNHVQFEILKLLVGRRRNLTVVGDDDQSIYRFRGAKIENLLGFLEVYPDARVTVLRRNYRSGQRILDLSHRMVRFNDPERLEAKDPARFAKGLIAERGLEGEVEYRAFESGSDEADAVADDIARGLAEGRGAGEFAVLARTHAQLDPVAQALRARGVRFRRTNQRGLYERAEVKLCLNALRLLADPDDGPAAFGVLADPLFGVTPDDLLRLTARAHRTNLSLRAVAERASADLSAGLSADSVEGIRRAVELLQRLAAEATRRPTSEVLYRFVTESGLLGQLSAEDSAEATEKVQNLNRLFTIVTRVGPLLKSDRVTYFMRHLDLLIDAGDDPQAAVVDSDDQSVALLTAHNAKGLEYPIVYMVQLVEGRFPLQLRGDPLPFPPELHRGGEPRAEHLREERRLFYVAMTRARDRLVMSHAADYGGKRLRKASGFLLEALELPAPPKPARRASAGESIARHAPAAEAPASPSGLEPLADDAPLALSNQRIDDYVSCPLKYRYAHVVQVPLASDPTFMYGTAIHHAIRVFLQHRIRGMPISATDVLKTFEEAWSSEGFYSREHEERRLAEGREALRRFVTRELATGHKPLASELEFRFKVSEHDQVSGRWDRIDEAADGIVLVDYKTSAVDDPDSAKSRASESLREEQLGLYALAYHETRGVMPARAQLHFIGSGIVGEARVELKHLESARERIRAAAAGIRRADFTPSPEPRRCTYCPYHRFCPHSAALGLR</sequence>
<dbReference type="EC" id="5.6.2.4" evidence="13"/>
<evidence type="ECO:0000256" key="10">
    <source>
        <dbReference type="ARBA" id="ARBA00023204"/>
    </source>
</evidence>
<evidence type="ECO:0000256" key="15">
    <source>
        <dbReference type="PROSITE-ProRule" id="PRU00560"/>
    </source>
</evidence>
<evidence type="ECO:0000259" key="17">
    <source>
        <dbReference type="PROSITE" id="PS51198"/>
    </source>
</evidence>
<dbReference type="GO" id="GO:0004527">
    <property type="term" value="F:exonuclease activity"/>
    <property type="evidence" value="ECO:0007669"/>
    <property type="project" value="UniProtKB-KW"/>
</dbReference>
<dbReference type="PROSITE" id="PS51217">
    <property type="entry name" value="UVRD_HELICASE_CTER"/>
    <property type="match status" value="1"/>
</dbReference>
<comment type="similarity">
    <text evidence="1">Belongs to the helicase family. UvrD subfamily.</text>
</comment>
<keyword evidence="11" id="KW-0413">Isomerase</keyword>
<evidence type="ECO:0000259" key="18">
    <source>
        <dbReference type="PROSITE" id="PS51217"/>
    </source>
</evidence>
<evidence type="ECO:0000256" key="5">
    <source>
        <dbReference type="ARBA" id="ARBA00022801"/>
    </source>
</evidence>
<feature type="binding site" evidence="15">
    <location>
        <begin position="38"/>
        <end position="45"/>
    </location>
    <ligand>
        <name>ATP</name>
        <dbReference type="ChEBI" id="CHEBI:30616"/>
    </ligand>
</feature>
<dbReference type="EMBL" id="JABFRW010000133">
    <property type="protein sequence ID" value="NOT34599.1"/>
    <property type="molecule type" value="Genomic_DNA"/>
</dbReference>
<dbReference type="InterPro" id="IPR013986">
    <property type="entry name" value="DExx_box_DNA_helicase_dom_sf"/>
</dbReference>
<keyword evidence="7" id="KW-0269">Exonuclease</keyword>
<dbReference type="GO" id="GO:0000725">
    <property type="term" value="P:recombinational repair"/>
    <property type="evidence" value="ECO:0007669"/>
    <property type="project" value="TreeGrafter"/>
</dbReference>
<dbReference type="GO" id="GO:0003677">
    <property type="term" value="F:DNA binding"/>
    <property type="evidence" value="ECO:0007669"/>
    <property type="project" value="UniProtKB-KW"/>
</dbReference>
<dbReference type="InterPro" id="IPR027417">
    <property type="entry name" value="P-loop_NTPase"/>
</dbReference>
<proteinExistence type="inferred from homology"/>
<feature type="domain" description="UvrD-like helicase C-terminal" evidence="18">
    <location>
        <begin position="327"/>
        <end position="609"/>
    </location>
</feature>
<feature type="region of interest" description="Disordered" evidence="16">
    <location>
        <begin position="699"/>
        <end position="731"/>
    </location>
</feature>
<dbReference type="SUPFAM" id="SSF52980">
    <property type="entry name" value="Restriction endonuclease-like"/>
    <property type="match status" value="1"/>
</dbReference>
<organism evidence="19 20">
    <name type="scientific">Eiseniibacteriota bacterium</name>
    <dbReference type="NCBI Taxonomy" id="2212470"/>
    <lineage>
        <taxon>Bacteria</taxon>
        <taxon>Candidatus Eiseniibacteriota</taxon>
    </lineage>
</organism>
<dbReference type="SUPFAM" id="SSF52540">
    <property type="entry name" value="P-loop containing nucleoside triphosphate hydrolases"/>
    <property type="match status" value="1"/>
</dbReference>
<dbReference type="InterPro" id="IPR014017">
    <property type="entry name" value="DNA_helicase_UvrD-like_C"/>
</dbReference>
<evidence type="ECO:0000256" key="7">
    <source>
        <dbReference type="ARBA" id="ARBA00022839"/>
    </source>
</evidence>
<evidence type="ECO:0000256" key="14">
    <source>
        <dbReference type="ARBA" id="ARBA00048988"/>
    </source>
</evidence>
<keyword evidence="3 15" id="KW-0547">Nucleotide-binding</keyword>
<reference evidence="19 20" key="1">
    <citation type="submission" date="2020-04" db="EMBL/GenBank/DDBJ databases">
        <title>Metagenomic profiling of ammonia- and methane-oxidizing microorganisms in a Dutch drinking water treatment plant.</title>
        <authorList>
            <person name="Poghosyan L."/>
            <person name="Leucker S."/>
        </authorList>
    </citation>
    <scope>NUCLEOTIDE SEQUENCE [LARGE SCALE GENOMIC DNA]</scope>
    <source>
        <strain evidence="19">S-RSF-IL-03</strain>
    </source>
</reference>
<dbReference type="Pfam" id="PF00580">
    <property type="entry name" value="UvrD-helicase"/>
    <property type="match status" value="1"/>
</dbReference>
<feature type="domain" description="UvrD-like helicase ATP-binding" evidence="17">
    <location>
        <begin position="17"/>
        <end position="317"/>
    </location>
</feature>
<dbReference type="InterPro" id="IPR011335">
    <property type="entry name" value="Restrct_endonuc-II-like"/>
</dbReference>
<dbReference type="Gene3D" id="3.40.50.300">
    <property type="entry name" value="P-loop containing nucleotide triphosphate hydrolases"/>
    <property type="match status" value="2"/>
</dbReference>
<evidence type="ECO:0000256" key="13">
    <source>
        <dbReference type="ARBA" id="ARBA00034808"/>
    </source>
</evidence>
<dbReference type="PANTHER" id="PTHR11070">
    <property type="entry name" value="UVRD / RECB / PCRA DNA HELICASE FAMILY MEMBER"/>
    <property type="match status" value="1"/>
</dbReference>
<name>A0A849SZT6_UNCEI</name>
<evidence type="ECO:0000313" key="19">
    <source>
        <dbReference type="EMBL" id="NOT34599.1"/>
    </source>
</evidence>
<dbReference type="PROSITE" id="PS51198">
    <property type="entry name" value="UVRD_HELICASE_ATP_BIND"/>
    <property type="match status" value="1"/>
</dbReference>
<evidence type="ECO:0000256" key="11">
    <source>
        <dbReference type="ARBA" id="ARBA00023235"/>
    </source>
</evidence>
<dbReference type="InterPro" id="IPR011604">
    <property type="entry name" value="PDDEXK-like_dom_sf"/>
</dbReference>
<evidence type="ECO:0000256" key="2">
    <source>
        <dbReference type="ARBA" id="ARBA00022722"/>
    </source>
</evidence>
<keyword evidence="2" id="KW-0540">Nuclease</keyword>
<dbReference type="Gene3D" id="3.90.320.10">
    <property type="match status" value="1"/>
</dbReference>
<comment type="caution">
    <text evidence="19">The sequence shown here is derived from an EMBL/GenBank/DDBJ whole genome shotgun (WGS) entry which is preliminary data.</text>
</comment>
<evidence type="ECO:0000256" key="9">
    <source>
        <dbReference type="ARBA" id="ARBA00023125"/>
    </source>
</evidence>
<comment type="catalytic activity">
    <reaction evidence="14">
        <text>ATP + H2O = ADP + phosphate + H(+)</text>
        <dbReference type="Rhea" id="RHEA:13065"/>
        <dbReference type="ChEBI" id="CHEBI:15377"/>
        <dbReference type="ChEBI" id="CHEBI:15378"/>
        <dbReference type="ChEBI" id="CHEBI:30616"/>
        <dbReference type="ChEBI" id="CHEBI:43474"/>
        <dbReference type="ChEBI" id="CHEBI:456216"/>
        <dbReference type="EC" id="5.6.2.4"/>
    </reaction>
</comment>
<keyword evidence="6 15" id="KW-0347">Helicase</keyword>
<keyword evidence="5 15" id="KW-0378">Hydrolase</keyword>
<dbReference type="PANTHER" id="PTHR11070:SF2">
    <property type="entry name" value="ATP-DEPENDENT DNA HELICASE SRS2"/>
    <property type="match status" value="1"/>
</dbReference>
<dbReference type="GO" id="GO:0005524">
    <property type="term" value="F:ATP binding"/>
    <property type="evidence" value="ECO:0007669"/>
    <property type="project" value="UniProtKB-UniRule"/>
</dbReference>
<dbReference type="InterPro" id="IPR014016">
    <property type="entry name" value="UvrD-like_ATP-bd"/>
</dbReference>
<evidence type="ECO:0000256" key="12">
    <source>
        <dbReference type="ARBA" id="ARBA00034617"/>
    </source>
</evidence>
<evidence type="ECO:0000256" key="1">
    <source>
        <dbReference type="ARBA" id="ARBA00009922"/>
    </source>
</evidence>
<dbReference type="GO" id="GO:0043138">
    <property type="term" value="F:3'-5' DNA helicase activity"/>
    <property type="evidence" value="ECO:0007669"/>
    <property type="project" value="UniProtKB-EC"/>
</dbReference>
<evidence type="ECO:0000256" key="4">
    <source>
        <dbReference type="ARBA" id="ARBA00022763"/>
    </source>
</evidence>
<dbReference type="Proteomes" id="UP000580839">
    <property type="component" value="Unassembled WGS sequence"/>
</dbReference>
<dbReference type="Gene3D" id="1.10.10.160">
    <property type="match status" value="1"/>
</dbReference>
<keyword evidence="8 15" id="KW-0067">ATP-binding</keyword>
<dbReference type="GO" id="GO:0033202">
    <property type="term" value="C:DNA helicase complex"/>
    <property type="evidence" value="ECO:0007669"/>
    <property type="project" value="TreeGrafter"/>
</dbReference>
<dbReference type="AlphaFoldDB" id="A0A849SZT6"/>
<dbReference type="GO" id="GO:0005829">
    <property type="term" value="C:cytosol"/>
    <property type="evidence" value="ECO:0007669"/>
    <property type="project" value="TreeGrafter"/>
</dbReference>
<evidence type="ECO:0000256" key="3">
    <source>
        <dbReference type="ARBA" id="ARBA00022741"/>
    </source>
</evidence>
<dbReference type="CDD" id="cd17932">
    <property type="entry name" value="DEXQc_UvrD"/>
    <property type="match status" value="1"/>
</dbReference>
<evidence type="ECO:0000256" key="6">
    <source>
        <dbReference type="ARBA" id="ARBA00022806"/>
    </source>
</evidence>
<feature type="compositionally biased region" description="Low complexity" evidence="16">
    <location>
        <begin position="709"/>
        <end position="731"/>
    </location>
</feature>
<dbReference type="InterPro" id="IPR038726">
    <property type="entry name" value="PDDEXK_AddAB-type"/>
</dbReference>
<evidence type="ECO:0000256" key="16">
    <source>
        <dbReference type="SAM" id="MobiDB-lite"/>
    </source>
</evidence>
<evidence type="ECO:0000313" key="20">
    <source>
        <dbReference type="Proteomes" id="UP000580839"/>
    </source>
</evidence>
<accession>A0A849SZT6</accession>
<evidence type="ECO:0000256" key="8">
    <source>
        <dbReference type="ARBA" id="ARBA00022840"/>
    </source>
</evidence>
<dbReference type="Pfam" id="PF12705">
    <property type="entry name" value="PDDEXK_1"/>
    <property type="match status" value="1"/>
</dbReference>
<dbReference type="Gene3D" id="1.10.486.10">
    <property type="entry name" value="PCRA, domain 4"/>
    <property type="match status" value="1"/>
</dbReference>
<gene>
    <name evidence="19" type="ORF">HOP12_10570</name>
</gene>